<gene>
    <name evidence="10" type="ORF">AB6A40_005100</name>
</gene>
<comment type="caution">
    <text evidence="10">The sequence shown here is derived from an EMBL/GenBank/DDBJ whole genome shotgun (WGS) entry which is preliminary data.</text>
</comment>
<keyword evidence="4" id="KW-0732">Signal</keyword>
<evidence type="ECO:0000256" key="3">
    <source>
        <dbReference type="ARBA" id="ARBA00022692"/>
    </source>
</evidence>
<reference evidence="10 11" key="1">
    <citation type="submission" date="2024-08" db="EMBL/GenBank/DDBJ databases">
        <title>Gnathostoma spinigerum genome.</title>
        <authorList>
            <person name="Gonzalez-Bertolin B."/>
            <person name="Monzon S."/>
            <person name="Zaballos A."/>
            <person name="Jimenez P."/>
            <person name="Dekumyoy P."/>
            <person name="Varona S."/>
            <person name="Cuesta I."/>
            <person name="Sumanam S."/>
            <person name="Adisakwattana P."/>
            <person name="Gasser R.B."/>
            <person name="Hernandez-Gonzalez A."/>
            <person name="Young N.D."/>
            <person name="Perteguer M.J."/>
        </authorList>
    </citation>
    <scope>NUCLEOTIDE SEQUENCE [LARGE SCALE GENOMIC DNA]</scope>
    <source>
        <strain evidence="10">AL3</strain>
        <tissue evidence="10">Liver</tissue>
    </source>
</reference>
<evidence type="ECO:0000256" key="7">
    <source>
        <dbReference type="ARBA" id="ARBA00023180"/>
    </source>
</evidence>
<evidence type="ECO:0000259" key="9">
    <source>
        <dbReference type="Pfam" id="PF05154"/>
    </source>
</evidence>
<proteinExistence type="inferred from homology"/>
<sequence length="236" mass="26550">MAPEAAKIITGYSDLVDRFWKKSVSTQSWKRMQLLVVFAYTLSNLVQILSDNAEVKVANSPMDDISFCSRVHCPLYGSCLNCRFPDSCTYGSTVIVDCDTSLPCARKFSIRREAKCQYCWQSDPNDYDCDPVYNCTTTSTRRYRTSCRVHQRVICKGRRSFFKNVRCNWSSGYSWSKAMILSVTLGGFGVDRFYLGLWKSAIGKLFSFGGLGAWTVVDVVLIATGYIGPADGSLYM</sequence>
<keyword evidence="11" id="KW-1185">Reference proteome</keyword>
<keyword evidence="3 8" id="KW-0812">Transmembrane</keyword>
<dbReference type="AlphaFoldDB" id="A0ABD6EGQ9"/>
<comment type="similarity">
    <text evidence="2">Belongs to the TM2 family.</text>
</comment>
<keyword evidence="6 8" id="KW-0472">Membrane</keyword>
<protein>
    <recommendedName>
        <fullName evidence="9">TM2 domain-containing protein</fullName>
    </recommendedName>
</protein>
<dbReference type="Pfam" id="PF05154">
    <property type="entry name" value="TM2"/>
    <property type="match status" value="1"/>
</dbReference>
<dbReference type="EMBL" id="JBGFUD010003160">
    <property type="protein sequence ID" value="MFH4978391.1"/>
    <property type="molecule type" value="Genomic_DNA"/>
</dbReference>
<dbReference type="GO" id="GO:0016020">
    <property type="term" value="C:membrane"/>
    <property type="evidence" value="ECO:0007669"/>
    <property type="project" value="UniProtKB-SubCell"/>
</dbReference>
<keyword evidence="7" id="KW-0325">Glycoprotein</keyword>
<evidence type="ECO:0000256" key="2">
    <source>
        <dbReference type="ARBA" id="ARBA00008284"/>
    </source>
</evidence>
<name>A0ABD6EGQ9_9BILA</name>
<evidence type="ECO:0000256" key="4">
    <source>
        <dbReference type="ARBA" id="ARBA00022729"/>
    </source>
</evidence>
<accession>A0ABD6EGQ9</accession>
<feature type="domain" description="TM2" evidence="9">
    <location>
        <begin position="172"/>
        <end position="220"/>
    </location>
</feature>
<comment type="subcellular location">
    <subcellularLocation>
        <location evidence="1">Membrane</location>
        <topology evidence="1">Multi-pass membrane protein</topology>
    </subcellularLocation>
</comment>
<dbReference type="Proteomes" id="UP001608902">
    <property type="component" value="Unassembled WGS sequence"/>
</dbReference>
<evidence type="ECO:0000256" key="1">
    <source>
        <dbReference type="ARBA" id="ARBA00004141"/>
    </source>
</evidence>
<dbReference type="InterPro" id="IPR007829">
    <property type="entry name" value="TM2"/>
</dbReference>
<dbReference type="PANTHER" id="PTHR21016:SF7">
    <property type="entry name" value="TM2 DOMAIN-CONTAINING PROTEIN 3"/>
    <property type="match status" value="1"/>
</dbReference>
<dbReference type="InterPro" id="IPR050932">
    <property type="entry name" value="TM2D1-3-like"/>
</dbReference>
<evidence type="ECO:0000313" key="10">
    <source>
        <dbReference type="EMBL" id="MFH4978391.1"/>
    </source>
</evidence>
<feature type="transmembrane region" description="Helical" evidence="8">
    <location>
        <begin position="205"/>
        <end position="227"/>
    </location>
</feature>
<keyword evidence="5 8" id="KW-1133">Transmembrane helix</keyword>
<dbReference type="PANTHER" id="PTHR21016">
    <property type="entry name" value="BETA-AMYLOID BINDING PROTEIN-RELATED"/>
    <property type="match status" value="1"/>
</dbReference>
<evidence type="ECO:0000313" key="11">
    <source>
        <dbReference type="Proteomes" id="UP001608902"/>
    </source>
</evidence>
<organism evidence="10 11">
    <name type="scientific">Gnathostoma spinigerum</name>
    <dbReference type="NCBI Taxonomy" id="75299"/>
    <lineage>
        <taxon>Eukaryota</taxon>
        <taxon>Metazoa</taxon>
        <taxon>Ecdysozoa</taxon>
        <taxon>Nematoda</taxon>
        <taxon>Chromadorea</taxon>
        <taxon>Rhabditida</taxon>
        <taxon>Spirurina</taxon>
        <taxon>Gnathostomatomorpha</taxon>
        <taxon>Gnathostomatoidea</taxon>
        <taxon>Gnathostomatidae</taxon>
        <taxon>Gnathostoma</taxon>
    </lineage>
</organism>
<evidence type="ECO:0000256" key="8">
    <source>
        <dbReference type="SAM" id="Phobius"/>
    </source>
</evidence>
<evidence type="ECO:0000256" key="5">
    <source>
        <dbReference type="ARBA" id="ARBA00022989"/>
    </source>
</evidence>
<evidence type="ECO:0000256" key="6">
    <source>
        <dbReference type="ARBA" id="ARBA00023136"/>
    </source>
</evidence>